<protein>
    <submittedName>
        <fullName evidence="2">Uncharacterized protein</fullName>
    </submittedName>
</protein>
<sequence length="216" mass="25474">MKAEYVLELYDSFWFKYSIIRGIKHSSSPPTSLDHQQIKDEPSNLKLLNIPMVVEDFMSDNSLKLLECFSPNSVLPNHSSSHPFSTKKEVTEDSNPMMLPKRKRSKKMRKHKSVAELEMEEVEGFMDLGFVFTEEDRRSRLASIVPGLKRMWKEEEDLETEIIHERPHLSETWDFVEWKKKVEKPLNWRIPEDMSNEVRMKHNLKLWAQSVASLVI</sequence>
<evidence type="ECO:0000313" key="2">
    <source>
        <dbReference type="EMBL" id="KAK4259554.1"/>
    </source>
</evidence>
<evidence type="ECO:0000313" key="3">
    <source>
        <dbReference type="Proteomes" id="UP001293593"/>
    </source>
</evidence>
<dbReference type="AlphaFoldDB" id="A0AAE1MC06"/>
<comment type="caution">
    <text evidence="2">The sequence shown here is derived from an EMBL/GenBank/DDBJ whole genome shotgun (WGS) entry which is preliminary data.</text>
</comment>
<dbReference type="Proteomes" id="UP001293593">
    <property type="component" value="Unassembled WGS sequence"/>
</dbReference>
<name>A0AAE1MC06_9FABA</name>
<accession>A0AAE1MC06</accession>
<organism evidence="2 3">
    <name type="scientific">Acacia crassicarpa</name>
    <name type="common">northern wattle</name>
    <dbReference type="NCBI Taxonomy" id="499986"/>
    <lineage>
        <taxon>Eukaryota</taxon>
        <taxon>Viridiplantae</taxon>
        <taxon>Streptophyta</taxon>
        <taxon>Embryophyta</taxon>
        <taxon>Tracheophyta</taxon>
        <taxon>Spermatophyta</taxon>
        <taxon>Magnoliopsida</taxon>
        <taxon>eudicotyledons</taxon>
        <taxon>Gunneridae</taxon>
        <taxon>Pentapetalae</taxon>
        <taxon>rosids</taxon>
        <taxon>fabids</taxon>
        <taxon>Fabales</taxon>
        <taxon>Fabaceae</taxon>
        <taxon>Caesalpinioideae</taxon>
        <taxon>mimosoid clade</taxon>
        <taxon>Acacieae</taxon>
        <taxon>Acacia</taxon>
    </lineage>
</organism>
<reference evidence="2" key="1">
    <citation type="submission" date="2023-10" db="EMBL/GenBank/DDBJ databases">
        <title>Chromosome-level genome of the transformable northern wattle, Acacia crassicarpa.</title>
        <authorList>
            <person name="Massaro I."/>
            <person name="Sinha N.R."/>
            <person name="Poethig S."/>
            <person name="Leichty A.R."/>
        </authorList>
    </citation>
    <scope>NUCLEOTIDE SEQUENCE</scope>
    <source>
        <strain evidence="2">Acra3RX</strain>
        <tissue evidence="2">Leaf</tissue>
    </source>
</reference>
<evidence type="ECO:0000256" key="1">
    <source>
        <dbReference type="SAM" id="MobiDB-lite"/>
    </source>
</evidence>
<dbReference type="PANTHER" id="PTHR33785:SF12">
    <property type="entry name" value="DUF1685 FAMILY PROTEIN"/>
    <property type="match status" value="1"/>
</dbReference>
<feature type="region of interest" description="Disordered" evidence="1">
    <location>
        <begin position="76"/>
        <end position="95"/>
    </location>
</feature>
<proteinExistence type="predicted"/>
<dbReference type="EMBL" id="JAWXYG010000011">
    <property type="protein sequence ID" value="KAK4259554.1"/>
    <property type="molecule type" value="Genomic_DNA"/>
</dbReference>
<gene>
    <name evidence="2" type="ORF">QN277_005875</name>
</gene>
<keyword evidence="3" id="KW-1185">Reference proteome</keyword>
<dbReference type="PANTHER" id="PTHR33785">
    <property type="entry name" value="OS06G0550800 PROTEIN"/>
    <property type="match status" value="1"/>
</dbReference>